<proteinExistence type="predicted"/>
<evidence type="ECO:0000313" key="2">
    <source>
        <dbReference type="Proteomes" id="UP000009168"/>
    </source>
</evidence>
<keyword evidence="2" id="KW-1185">Reference proteome</keyword>
<sequence>MNCSQELSFNSTQESSCFQLDYPATPKEDYMLSKYPSEMNVKKIQTNSKNSNSKKQYVLKTCRFTDKRIQEIPFPKMFLTCLDVLIVESSSEMDKLKENRYLASFNYFKRVTNIERKILQDWICVNLEYVTMKKIPIKVMQQRLCNSKNKKGQKVSALLEEQLLSYNHAKKNDQMKKMSQKQMEQALQSKFCYFLEIDQDDNQEDKMERLIYDFHVQSIYFSGLLSKLVAGDTSNLISYISSNGIPEIYSEDLSYFDFWTERLSKSNKTVQSSVKTFDNYNFKCLEKIRMFQHEEKGTLLVQICFDFETPLSTPSYTVSDMTNIYKFMKSERKSLVSLLKSSKENLYNDPFVNSIFQDEKQKNSPFKQQIFLQSSFASPYSSQKIKSSSQLNDSLMINTFSDQQEFSTCGFKELSELYYF</sequence>
<protein>
    <submittedName>
        <fullName evidence="1">Uncharacterized protein</fullName>
    </submittedName>
</protein>
<dbReference type="KEGG" id="tet:TTHERM_00145590"/>
<dbReference type="EMBL" id="GG662793">
    <property type="protein sequence ID" value="EAR90954.2"/>
    <property type="molecule type" value="Genomic_DNA"/>
</dbReference>
<dbReference type="GeneID" id="7836617"/>
<reference evidence="2" key="1">
    <citation type="journal article" date="2006" name="PLoS Biol.">
        <title>Macronuclear genome sequence of the ciliate Tetrahymena thermophila, a model eukaryote.</title>
        <authorList>
            <person name="Eisen J.A."/>
            <person name="Coyne R.S."/>
            <person name="Wu M."/>
            <person name="Wu D."/>
            <person name="Thiagarajan M."/>
            <person name="Wortman J.R."/>
            <person name="Badger J.H."/>
            <person name="Ren Q."/>
            <person name="Amedeo P."/>
            <person name="Jones K.M."/>
            <person name="Tallon L.J."/>
            <person name="Delcher A.L."/>
            <person name="Salzberg S.L."/>
            <person name="Silva J.C."/>
            <person name="Haas B.J."/>
            <person name="Majoros W.H."/>
            <person name="Farzad M."/>
            <person name="Carlton J.M."/>
            <person name="Smith R.K. Jr."/>
            <person name="Garg J."/>
            <person name="Pearlman R.E."/>
            <person name="Karrer K.M."/>
            <person name="Sun L."/>
            <person name="Manning G."/>
            <person name="Elde N.C."/>
            <person name="Turkewitz A.P."/>
            <person name="Asai D.J."/>
            <person name="Wilkes D.E."/>
            <person name="Wang Y."/>
            <person name="Cai H."/>
            <person name="Collins K."/>
            <person name="Stewart B.A."/>
            <person name="Lee S.R."/>
            <person name="Wilamowska K."/>
            <person name="Weinberg Z."/>
            <person name="Ruzzo W.L."/>
            <person name="Wloga D."/>
            <person name="Gaertig J."/>
            <person name="Frankel J."/>
            <person name="Tsao C.-C."/>
            <person name="Gorovsky M.A."/>
            <person name="Keeling P.J."/>
            <person name="Waller R.F."/>
            <person name="Patron N.J."/>
            <person name="Cherry J.M."/>
            <person name="Stover N.A."/>
            <person name="Krieger C.J."/>
            <person name="del Toro C."/>
            <person name="Ryder H.F."/>
            <person name="Williamson S.C."/>
            <person name="Barbeau R.A."/>
            <person name="Hamilton E.P."/>
            <person name="Orias E."/>
        </authorList>
    </citation>
    <scope>NUCLEOTIDE SEQUENCE [LARGE SCALE GENOMIC DNA]</scope>
    <source>
        <strain evidence="2">SB210</strain>
    </source>
</reference>
<organism evidence="1 2">
    <name type="scientific">Tetrahymena thermophila (strain SB210)</name>
    <dbReference type="NCBI Taxonomy" id="312017"/>
    <lineage>
        <taxon>Eukaryota</taxon>
        <taxon>Sar</taxon>
        <taxon>Alveolata</taxon>
        <taxon>Ciliophora</taxon>
        <taxon>Intramacronucleata</taxon>
        <taxon>Oligohymenophorea</taxon>
        <taxon>Hymenostomatida</taxon>
        <taxon>Tetrahymenina</taxon>
        <taxon>Tetrahymenidae</taxon>
        <taxon>Tetrahymena</taxon>
    </lineage>
</organism>
<accession>I7M7C2</accession>
<name>I7M7C2_TETTS</name>
<dbReference type="InParanoid" id="I7M7C2"/>
<evidence type="ECO:0000313" key="1">
    <source>
        <dbReference type="EMBL" id="EAR90954.2"/>
    </source>
</evidence>
<dbReference type="OrthoDB" id="10685958at2759"/>
<gene>
    <name evidence="1" type="ORF">TTHERM_00145590</name>
</gene>
<dbReference type="Proteomes" id="UP000009168">
    <property type="component" value="Unassembled WGS sequence"/>
</dbReference>
<dbReference type="RefSeq" id="XP_001011199.2">
    <property type="nucleotide sequence ID" value="XM_001011199.2"/>
</dbReference>
<dbReference type="AlphaFoldDB" id="I7M7C2"/>